<evidence type="ECO:0000313" key="3">
    <source>
        <dbReference type="EMBL" id="KAJ7038187.1"/>
    </source>
</evidence>
<comment type="caution">
    <text evidence="3">The sequence shown here is derived from an EMBL/GenBank/DDBJ whole genome shotgun (WGS) entry which is preliminary data.</text>
</comment>
<organism evidence="3 4">
    <name type="scientific">Mycena alexandri</name>
    <dbReference type="NCBI Taxonomy" id="1745969"/>
    <lineage>
        <taxon>Eukaryota</taxon>
        <taxon>Fungi</taxon>
        <taxon>Dikarya</taxon>
        <taxon>Basidiomycota</taxon>
        <taxon>Agaricomycotina</taxon>
        <taxon>Agaricomycetes</taxon>
        <taxon>Agaricomycetidae</taxon>
        <taxon>Agaricales</taxon>
        <taxon>Marasmiineae</taxon>
        <taxon>Mycenaceae</taxon>
        <taxon>Mycena</taxon>
    </lineage>
</organism>
<dbReference type="Proteomes" id="UP001218188">
    <property type="component" value="Unassembled WGS sequence"/>
</dbReference>
<evidence type="ECO:0000256" key="1">
    <source>
        <dbReference type="SAM" id="SignalP"/>
    </source>
</evidence>
<keyword evidence="1" id="KW-0732">Signal</keyword>
<evidence type="ECO:0000313" key="4">
    <source>
        <dbReference type="Proteomes" id="UP001218188"/>
    </source>
</evidence>
<protein>
    <submittedName>
        <fullName evidence="3">Protein priA</fullName>
    </submittedName>
</protein>
<dbReference type="PANTHER" id="PTHR35192">
    <property type="entry name" value="PROTEIN, PUTATIVE-RELATED"/>
    <property type="match status" value="1"/>
</dbReference>
<dbReference type="PANTHER" id="PTHR35192:SF2">
    <property type="entry name" value="APPLE DOMAIN-CONTAINING PROTEIN"/>
    <property type="match status" value="1"/>
</dbReference>
<keyword evidence="4" id="KW-1185">Reference proteome</keyword>
<dbReference type="Pfam" id="PF21671">
    <property type="entry name" value="CPL1-like"/>
    <property type="match status" value="1"/>
</dbReference>
<evidence type="ECO:0000259" key="2">
    <source>
        <dbReference type="Pfam" id="PF21671"/>
    </source>
</evidence>
<feature type="signal peptide" evidence="1">
    <location>
        <begin position="1"/>
        <end position="23"/>
    </location>
</feature>
<feature type="domain" description="Protein CPL1-like" evidence="2">
    <location>
        <begin position="158"/>
        <end position="217"/>
    </location>
</feature>
<gene>
    <name evidence="3" type="ORF">C8F04DRAFT_1179863</name>
</gene>
<reference evidence="3" key="1">
    <citation type="submission" date="2023-03" db="EMBL/GenBank/DDBJ databases">
        <title>Massive genome expansion in bonnet fungi (Mycena s.s.) driven by repeated elements and novel gene families across ecological guilds.</title>
        <authorList>
            <consortium name="Lawrence Berkeley National Laboratory"/>
            <person name="Harder C.B."/>
            <person name="Miyauchi S."/>
            <person name="Viragh M."/>
            <person name="Kuo A."/>
            <person name="Thoen E."/>
            <person name="Andreopoulos B."/>
            <person name="Lu D."/>
            <person name="Skrede I."/>
            <person name="Drula E."/>
            <person name="Henrissat B."/>
            <person name="Morin E."/>
            <person name="Kohler A."/>
            <person name="Barry K."/>
            <person name="LaButti K."/>
            <person name="Morin E."/>
            <person name="Salamov A."/>
            <person name="Lipzen A."/>
            <person name="Mereny Z."/>
            <person name="Hegedus B."/>
            <person name="Baldrian P."/>
            <person name="Stursova M."/>
            <person name="Weitz H."/>
            <person name="Taylor A."/>
            <person name="Grigoriev I.V."/>
            <person name="Nagy L.G."/>
            <person name="Martin F."/>
            <person name="Kauserud H."/>
        </authorList>
    </citation>
    <scope>NUCLEOTIDE SEQUENCE</scope>
    <source>
        <strain evidence="3">CBHHK200</strain>
    </source>
</reference>
<dbReference type="EMBL" id="JARJCM010000033">
    <property type="protein sequence ID" value="KAJ7038187.1"/>
    <property type="molecule type" value="Genomic_DNA"/>
</dbReference>
<dbReference type="InterPro" id="IPR048661">
    <property type="entry name" value="CPL1-like"/>
</dbReference>
<accession>A0AAD6T6G4</accession>
<feature type="chain" id="PRO_5042179541" evidence="1">
    <location>
        <begin position="24"/>
        <end position="219"/>
    </location>
</feature>
<proteinExistence type="predicted"/>
<dbReference type="AlphaFoldDB" id="A0AAD6T6G4"/>
<sequence length="219" mass="23149">MTLITRFGAALIVLAAALPFVAATAVRSSDSCQNSEFWWEPKGCCLPHGGPPAPPPPPKGHDCPPTSHYWNVEQGCCTPAHPLPPSNPPPQCREGWAWWPLLHMCLPEIPTPPSSPPSRPSSGSGGYGWKRHAHKRAGPLCPTGFDACPIVGLSAKDYECVDIAVELESCGGCASLGQGQDCTAIAGAWNVGCEQGRCAVYTCTFGFKRAQDGQSCIPL</sequence>
<name>A0AAD6T6G4_9AGAR</name>
<dbReference type="InterPro" id="IPR038955">
    <property type="entry name" value="PriA/CPL1_fungi"/>
</dbReference>